<proteinExistence type="predicted"/>
<gene>
    <name evidence="1" type="ORF">DILT_LOCUS2324</name>
</gene>
<protein>
    <submittedName>
        <fullName evidence="1">Uncharacterized protein</fullName>
    </submittedName>
</protein>
<reference evidence="1 2" key="1">
    <citation type="submission" date="2018-11" db="EMBL/GenBank/DDBJ databases">
        <authorList>
            <consortium name="Pathogen Informatics"/>
        </authorList>
    </citation>
    <scope>NUCLEOTIDE SEQUENCE [LARGE SCALE GENOMIC DNA]</scope>
</reference>
<keyword evidence="2" id="KW-1185">Reference proteome</keyword>
<organism evidence="1 2">
    <name type="scientific">Dibothriocephalus latus</name>
    <name type="common">Fish tapeworm</name>
    <name type="synonym">Diphyllobothrium latum</name>
    <dbReference type="NCBI Taxonomy" id="60516"/>
    <lineage>
        <taxon>Eukaryota</taxon>
        <taxon>Metazoa</taxon>
        <taxon>Spiralia</taxon>
        <taxon>Lophotrochozoa</taxon>
        <taxon>Platyhelminthes</taxon>
        <taxon>Cestoda</taxon>
        <taxon>Eucestoda</taxon>
        <taxon>Diphyllobothriidea</taxon>
        <taxon>Diphyllobothriidae</taxon>
        <taxon>Dibothriocephalus</taxon>
    </lineage>
</organism>
<dbReference type="EMBL" id="UYRU01041939">
    <property type="protein sequence ID" value="VDK71369.1"/>
    <property type="molecule type" value="Genomic_DNA"/>
</dbReference>
<evidence type="ECO:0000313" key="2">
    <source>
        <dbReference type="Proteomes" id="UP000281553"/>
    </source>
</evidence>
<dbReference type="OrthoDB" id="6432497at2759"/>
<dbReference type="Proteomes" id="UP000281553">
    <property type="component" value="Unassembled WGS sequence"/>
</dbReference>
<accession>A0A3P6SIL8</accession>
<name>A0A3P6SIL8_DIBLA</name>
<sequence>MSSPPHPAFLTLGTHKDLKTWTRAGFAFQRSKVQTYKKLLSATSSSLFLGCTRFLSTACHPATKGMVGFFHCQLKASLCTTGDPDNWTEHHSLVLLSIRSSLKPDLDGCDTELVFAPLSDLPKTFSDDAPDSAQSHHLQVLFRKKYLVTRSDVFLQSDRVRQPLEPPYEGHSWVVSEGLKIFRILRGTCEEVVSVNCLKVAVPKILPDKPCSSLSSFPLLPDPLSTHPICSIFHHDYYHRRLSLPRKVLIPQRKASLALRFLHKLLTMSATFTSLTV</sequence>
<dbReference type="PANTHER" id="PTHR38681">
    <property type="entry name" value="RETROVIRUS-RELATED POL POLYPROTEIN FROM TRANSPOSON 412-LIKE PROTEIN-RELATED"/>
    <property type="match status" value="1"/>
</dbReference>
<dbReference type="AlphaFoldDB" id="A0A3P6SIL8"/>
<evidence type="ECO:0000313" key="1">
    <source>
        <dbReference type="EMBL" id="VDK71369.1"/>
    </source>
</evidence>
<dbReference type="PANTHER" id="PTHR38681:SF2">
    <property type="entry name" value="RNA-DIRECTED DNA POLYMERASE"/>
    <property type="match status" value="1"/>
</dbReference>